<dbReference type="InterPro" id="IPR011545">
    <property type="entry name" value="DEAD/DEAH_box_helicase_dom"/>
</dbReference>
<dbReference type="InterPro" id="IPR027417">
    <property type="entry name" value="P-loop_NTPase"/>
</dbReference>
<dbReference type="InterPro" id="IPR018973">
    <property type="entry name" value="MZB"/>
</dbReference>
<feature type="domain" description="Helicase C-terminal" evidence="4">
    <location>
        <begin position="375"/>
        <end position="526"/>
    </location>
</feature>
<dbReference type="InterPro" id="IPR001650">
    <property type="entry name" value="Helicase_C-like"/>
</dbReference>
<dbReference type="PROSITE" id="PS51192">
    <property type="entry name" value="HELICASE_ATP_BIND_1"/>
    <property type="match status" value="1"/>
</dbReference>
<keyword evidence="5" id="KW-0347">Helicase</keyword>
<dbReference type="Gene3D" id="3.40.50.300">
    <property type="entry name" value="P-loop containing nucleotide triphosphate hydrolases"/>
    <property type="match status" value="2"/>
</dbReference>
<dbReference type="GO" id="GO:0004386">
    <property type="term" value="F:helicase activity"/>
    <property type="evidence" value="ECO:0007669"/>
    <property type="project" value="UniProtKB-KW"/>
</dbReference>
<protein>
    <submittedName>
        <fullName evidence="5">DEAD/DEAH box helicase</fullName>
    </submittedName>
</protein>
<sequence>MTDDYSNLIRSISKAQTPKPDWLKQHSVVFSPTYGRGVVKVLLGNFATILFDHQPEAFDIDDCLEAVSAGTLLPPQSNPALSTSRDIEAIPYAPYQMLAQEWETQLRHLNVAPPRDGQYVSIPETLAAPLKTALAAKGINRLFSHQVTAYNALRDGEDLVLSTDTNSGKTLAFSLPILEGALTYGHTTLMIVPSNQLMDDQFEKMATLMELTGDDSLVCGKIHGGIEQEHRLSMFNDQPQVVLINPDCLNGLIRRARDPKYAKYTEFLSRLKYIVIDEGHEEVGVMGAHLAGMLMRLRLSLSQVGGDPWSLQYIVCSATVSNQAELANTLTQRNHPMERPPVRVIDDAQNGAPSPGRVTLIFNHQSNSASTVARLVEKLLIDTDLVGIVFFNSRNGSKKLMETVGRGLKRLGQSGLLNTVKLFNSSVSNDLKRHVIQGIKDGGVRLVFSTSSLQAGVDMPELDCSIVWGFPKLSDLRQRWGRAGRGQVPGLCIFVPSNNTNLDYYYVRHPQALINGQVEAALLDPHYPIRLAQHLLSAAAESGLKSEEVSLFFGEAGEVIAGELLRQGKLLQSQNLAYMYAKGRPYYDIPVRGNRPNSIKLINTTNGEVLETLAFNSAMREVFPGAIYKVQDGTGKLNQFRSQGLRPETNAVKLDPIQGVNRFTQAIEESDLTVARKIAQKVLNLGAFGALTLRLDWSKVDSRVVGSQEWEAIQVLSCETNGCKKCAVDLTSSRVSRCEGCRQSLKLKLVKQDLLAEVLFEPEAIIGYSIECPTMTLTASEPLKAHLRQWVKQHNRGVKLQHGGKLPLHEQVLGETDPIALGLHSFLHALIIALPLGDRYSTQDIEDSLQTKGPGMDVESVLMDTVDAGTGATEYMFEHIQTVARNALQLSQECDCQNVGCPRCLTHTSCLDDNEALYKPLGVALLKAFLETEQTETLVTVPDKVKPEAEAQGTAEAQTASLEAV</sequence>
<evidence type="ECO:0000259" key="3">
    <source>
        <dbReference type="PROSITE" id="PS51192"/>
    </source>
</evidence>
<dbReference type="Proteomes" id="UP001476950">
    <property type="component" value="Unassembled WGS sequence"/>
</dbReference>
<evidence type="ECO:0000313" key="5">
    <source>
        <dbReference type="EMBL" id="MEP1061345.1"/>
    </source>
</evidence>
<dbReference type="InterPro" id="IPR014001">
    <property type="entry name" value="Helicase_ATP-bd"/>
</dbReference>
<evidence type="ECO:0000259" key="4">
    <source>
        <dbReference type="PROSITE" id="PS51194"/>
    </source>
</evidence>
<comment type="caution">
    <text evidence="5">The sequence shown here is derived from an EMBL/GenBank/DDBJ whole genome shotgun (WGS) entry which is preliminary data.</text>
</comment>
<keyword evidence="2" id="KW-0067">ATP-binding</keyword>
<dbReference type="EMBL" id="JAMPLM010000032">
    <property type="protein sequence ID" value="MEP1061345.1"/>
    <property type="molecule type" value="Genomic_DNA"/>
</dbReference>
<reference evidence="5 6" key="1">
    <citation type="submission" date="2022-04" db="EMBL/GenBank/DDBJ databases">
        <title>Positive selection, recombination, and allopatry shape intraspecific diversity of widespread and dominant cyanobacteria.</title>
        <authorList>
            <person name="Wei J."/>
            <person name="Shu W."/>
            <person name="Hu C."/>
        </authorList>
    </citation>
    <scope>NUCLEOTIDE SEQUENCE [LARGE SCALE GENOMIC DNA]</scope>
    <source>
        <strain evidence="5 6">AS-A4</strain>
    </source>
</reference>
<evidence type="ECO:0000313" key="6">
    <source>
        <dbReference type="Proteomes" id="UP001476950"/>
    </source>
</evidence>
<dbReference type="Pfam" id="PF09369">
    <property type="entry name" value="MZB"/>
    <property type="match status" value="1"/>
</dbReference>
<gene>
    <name evidence="5" type="ORF">NDI38_23220</name>
</gene>
<dbReference type="RefSeq" id="WP_190449708.1">
    <property type="nucleotide sequence ID" value="NZ_JAMPLM010000032.1"/>
</dbReference>
<feature type="domain" description="Helicase ATP-binding" evidence="3">
    <location>
        <begin position="150"/>
        <end position="338"/>
    </location>
</feature>
<dbReference type="SMART" id="SM00490">
    <property type="entry name" value="HELICc"/>
    <property type="match status" value="1"/>
</dbReference>
<proteinExistence type="predicted"/>
<dbReference type="PANTHER" id="PTHR47957:SF3">
    <property type="entry name" value="ATP-DEPENDENT HELICASE HRQ1"/>
    <property type="match status" value="1"/>
</dbReference>
<dbReference type="PROSITE" id="PS51194">
    <property type="entry name" value="HELICASE_CTER"/>
    <property type="match status" value="1"/>
</dbReference>
<evidence type="ECO:0000256" key="1">
    <source>
        <dbReference type="ARBA" id="ARBA00022741"/>
    </source>
</evidence>
<organism evidence="5 6">
    <name type="scientific">Stenomitos frigidus AS-A4</name>
    <dbReference type="NCBI Taxonomy" id="2933935"/>
    <lineage>
        <taxon>Bacteria</taxon>
        <taxon>Bacillati</taxon>
        <taxon>Cyanobacteriota</taxon>
        <taxon>Cyanophyceae</taxon>
        <taxon>Leptolyngbyales</taxon>
        <taxon>Leptolyngbyaceae</taxon>
        <taxon>Stenomitos</taxon>
    </lineage>
</organism>
<keyword evidence="1" id="KW-0547">Nucleotide-binding</keyword>
<dbReference type="Pfam" id="PF00271">
    <property type="entry name" value="Helicase_C"/>
    <property type="match status" value="1"/>
</dbReference>
<name>A0ABV0KQ59_9CYAN</name>
<dbReference type="Pfam" id="PF00270">
    <property type="entry name" value="DEAD"/>
    <property type="match status" value="1"/>
</dbReference>
<keyword evidence="6" id="KW-1185">Reference proteome</keyword>
<evidence type="ECO:0000256" key="2">
    <source>
        <dbReference type="ARBA" id="ARBA00022840"/>
    </source>
</evidence>
<accession>A0ABV0KQ59</accession>
<dbReference type="SUPFAM" id="SSF52540">
    <property type="entry name" value="P-loop containing nucleoside triphosphate hydrolases"/>
    <property type="match status" value="1"/>
</dbReference>
<dbReference type="PANTHER" id="PTHR47957">
    <property type="entry name" value="ATP-DEPENDENT HELICASE HRQ1"/>
    <property type="match status" value="1"/>
</dbReference>
<keyword evidence="5" id="KW-0378">Hydrolase</keyword>
<dbReference type="SMART" id="SM00487">
    <property type="entry name" value="DEXDc"/>
    <property type="match status" value="1"/>
</dbReference>